<dbReference type="Proteomes" id="UP001166021">
    <property type="component" value="Unassembled WGS sequence"/>
</dbReference>
<dbReference type="Gene3D" id="1.10.1740.10">
    <property type="match status" value="1"/>
</dbReference>
<dbReference type="InterPro" id="IPR013325">
    <property type="entry name" value="RNA_pol_sigma_r2"/>
</dbReference>
<comment type="caution">
    <text evidence="1">The sequence shown here is derived from an EMBL/GenBank/DDBJ whole genome shotgun (WGS) entry which is preliminary data.</text>
</comment>
<evidence type="ECO:0000313" key="2">
    <source>
        <dbReference type="Proteomes" id="UP001166021"/>
    </source>
</evidence>
<dbReference type="EMBL" id="JABTCF010000001">
    <property type="protein sequence ID" value="MBD0776868.1"/>
    <property type="molecule type" value="Genomic_DNA"/>
</dbReference>
<accession>A0ABR7V146</accession>
<organism evidence="1 2">
    <name type="scientific">Maribacter aquimaris</name>
    <dbReference type="NCBI Taxonomy" id="2737171"/>
    <lineage>
        <taxon>Bacteria</taxon>
        <taxon>Pseudomonadati</taxon>
        <taxon>Bacteroidota</taxon>
        <taxon>Flavobacteriia</taxon>
        <taxon>Flavobacteriales</taxon>
        <taxon>Flavobacteriaceae</taxon>
        <taxon>Maribacter</taxon>
    </lineage>
</organism>
<dbReference type="SUPFAM" id="SSF88946">
    <property type="entry name" value="Sigma2 domain of RNA polymerase sigma factors"/>
    <property type="match status" value="1"/>
</dbReference>
<sequence>MKALMSNWNKLKDEPTLRLAELFQDNLSSESQKENAFHAICYRFKDDVLKRSEIFCKRFGHDITVAEQITTATFTSYAKKGGFLIQKANQQDVDDAFKSYLFKITKNELTNYYREEQRKKNYPYDGTERIITELPVLEGMKLSLEQSIILKAIESLTPSQRTVYLTYSQYEKLGFNLPKKLLQELRIQLGGISQTTIRTYKKEAFDKIKNFTEVMKLTKELSDGKI</sequence>
<keyword evidence="2" id="KW-1185">Reference proteome</keyword>
<dbReference type="RefSeq" id="WP_188242375.1">
    <property type="nucleotide sequence ID" value="NZ_JABTCF010000001.1"/>
</dbReference>
<name>A0ABR7V146_9FLAO</name>
<evidence type="ECO:0008006" key="3">
    <source>
        <dbReference type="Google" id="ProtNLM"/>
    </source>
</evidence>
<gene>
    <name evidence="1" type="ORF">HPE56_03595</name>
</gene>
<reference evidence="1" key="1">
    <citation type="submission" date="2020-05" db="EMBL/GenBank/DDBJ databases">
        <title>The draft genome sequence of Maribacter sp. ANRC-HE7.</title>
        <authorList>
            <person name="Mu L."/>
        </authorList>
    </citation>
    <scope>NUCLEOTIDE SEQUENCE</scope>
    <source>
        <strain evidence="1">ANRC-HE7</strain>
    </source>
</reference>
<protein>
    <recommendedName>
        <fullName evidence="3">RNA polymerase sigma factor, sigma-70 family</fullName>
    </recommendedName>
</protein>
<evidence type="ECO:0000313" key="1">
    <source>
        <dbReference type="EMBL" id="MBD0776868.1"/>
    </source>
</evidence>
<proteinExistence type="predicted"/>